<dbReference type="SMART" id="SM00829">
    <property type="entry name" value="PKS_ER"/>
    <property type="match status" value="1"/>
</dbReference>
<dbReference type="Pfam" id="PF08240">
    <property type="entry name" value="ADH_N"/>
    <property type="match status" value="1"/>
</dbReference>
<organism evidence="2 3">
    <name type="scientific">Variovorax defluvii</name>
    <dbReference type="NCBI Taxonomy" id="913761"/>
    <lineage>
        <taxon>Bacteria</taxon>
        <taxon>Pseudomonadati</taxon>
        <taxon>Pseudomonadota</taxon>
        <taxon>Betaproteobacteria</taxon>
        <taxon>Burkholderiales</taxon>
        <taxon>Comamonadaceae</taxon>
        <taxon>Variovorax</taxon>
    </lineage>
</organism>
<gene>
    <name evidence="2" type="ORF">GCM10023165_43890</name>
</gene>
<dbReference type="CDD" id="cd05289">
    <property type="entry name" value="MDR_like_2"/>
    <property type="match status" value="1"/>
</dbReference>
<evidence type="ECO:0000313" key="3">
    <source>
        <dbReference type="Proteomes" id="UP001500975"/>
    </source>
</evidence>
<dbReference type="InterPro" id="IPR013154">
    <property type="entry name" value="ADH-like_N"/>
</dbReference>
<dbReference type="PANTHER" id="PTHR43482">
    <property type="entry name" value="PROTEIN AST1-RELATED"/>
    <property type="match status" value="1"/>
</dbReference>
<proteinExistence type="predicted"/>
<dbReference type="Pfam" id="PF13602">
    <property type="entry name" value="ADH_zinc_N_2"/>
    <property type="match status" value="1"/>
</dbReference>
<feature type="domain" description="Enoyl reductase (ER)" evidence="1">
    <location>
        <begin position="28"/>
        <end position="328"/>
    </location>
</feature>
<name>A0ABP8I8F8_9BURK</name>
<dbReference type="Proteomes" id="UP001500975">
    <property type="component" value="Unassembled WGS sequence"/>
</dbReference>
<reference evidence="3" key="1">
    <citation type="journal article" date="2019" name="Int. J. Syst. Evol. Microbiol.">
        <title>The Global Catalogue of Microorganisms (GCM) 10K type strain sequencing project: providing services to taxonomists for standard genome sequencing and annotation.</title>
        <authorList>
            <consortium name="The Broad Institute Genomics Platform"/>
            <consortium name="The Broad Institute Genome Sequencing Center for Infectious Disease"/>
            <person name="Wu L."/>
            <person name="Ma J."/>
        </authorList>
    </citation>
    <scope>NUCLEOTIDE SEQUENCE [LARGE SCALE GENOMIC DNA]</scope>
    <source>
        <strain evidence="3">JCM 17804</strain>
    </source>
</reference>
<protein>
    <submittedName>
        <fullName evidence="2">NADP-dependent oxidoreductase</fullName>
    </submittedName>
</protein>
<dbReference type="EMBL" id="BAABGJ010000079">
    <property type="protein sequence ID" value="GAA4353591.1"/>
    <property type="molecule type" value="Genomic_DNA"/>
</dbReference>
<comment type="caution">
    <text evidence="2">The sequence shown here is derived from an EMBL/GenBank/DDBJ whole genome shotgun (WGS) entry which is preliminary data.</text>
</comment>
<dbReference type="Gene3D" id="3.40.50.720">
    <property type="entry name" value="NAD(P)-binding Rossmann-like Domain"/>
    <property type="match status" value="1"/>
</dbReference>
<evidence type="ECO:0000313" key="2">
    <source>
        <dbReference type="EMBL" id="GAA4353591.1"/>
    </source>
</evidence>
<dbReference type="SUPFAM" id="SSF50129">
    <property type="entry name" value="GroES-like"/>
    <property type="match status" value="1"/>
</dbReference>
<dbReference type="Gene3D" id="3.90.180.10">
    <property type="entry name" value="Medium-chain alcohol dehydrogenases, catalytic domain"/>
    <property type="match status" value="1"/>
</dbReference>
<keyword evidence="3" id="KW-1185">Reference proteome</keyword>
<dbReference type="SUPFAM" id="SSF51735">
    <property type="entry name" value="NAD(P)-binding Rossmann-fold domains"/>
    <property type="match status" value="1"/>
</dbReference>
<dbReference type="InterPro" id="IPR052585">
    <property type="entry name" value="Lipid_raft_assoc_Zn_ADH"/>
</dbReference>
<dbReference type="InterPro" id="IPR020843">
    <property type="entry name" value="ER"/>
</dbReference>
<sequence>MSSQTATGGAASAASPAVIRAAGFRRFGGPEAMEVIELPCPVAGSGEVVVKVSAATVNPTDILMLEGLQAARMQGLVPPYVAGMEFSGTVHEVGPGVTGLQVGQAVMGLVNPRRPGGGAQAEYVCVPAASVVPAPDNEGAAAAATVPMNGLTAWMCLQALGLPAGGVLLVTGGAGAVGSYVIQLARHAGLHVIADAKDADRARVQASGADQVVPRGPGMAEAVRAAFPGGVDGLVDAALLGDAAAALVREGGAVALLRTGQAFADTRVRVTNIGVMQQATNTEALAWVADRVRDGTLQPQVAARVPMAHAREAYAQVRQGGLRGRVVLTFNGDGA</sequence>
<dbReference type="InterPro" id="IPR011032">
    <property type="entry name" value="GroES-like_sf"/>
</dbReference>
<accession>A0ABP8I8F8</accession>
<evidence type="ECO:0000259" key="1">
    <source>
        <dbReference type="SMART" id="SM00829"/>
    </source>
</evidence>
<dbReference type="RefSeq" id="WP_345540625.1">
    <property type="nucleotide sequence ID" value="NZ_BAABGJ010000079.1"/>
</dbReference>
<dbReference type="PANTHER" id="PTHR43482:SF1">
    <property type="entry name" value="PROTEIN AST1-RELATED"/>
    <property type="match status" value="1"/>
</dbReference>
<dbReference type="InterPro" id="IPR036291">
    <property type="entry name" value="NAD(P)-bd_dom_sf"/>
</dbReference>